<evidence type="ECO:0000313" key="3">
    <source>
        <dbReference type="Proteomes" id="UP000184609"/>
    </source>
</evidence>
<keyword evidence="3" id="KW-1185">Reference proteome</keyword>
<dbReference type="InterPro" id="IPR009325">
    <property type="entry name" value="DUF983"/>
</dbReference>
<reference evidence="3" key="1">
    <citation type="submission" date="2016-12" db="EMBL/GenBank/DDBJ databases">
        <authorList>
            <person name="Varghese N."/>
            <person name="Submissions S."/>
        </authorList>
    </citation>
    <scope>NUCLEOTIDE SEQUENCE [LARGE SCALE GENOMIC DNA]</scope>
    <source>
        <strain evidence="3">DSM 25035</strain>
    </source>
</reference>
<feature type="transmembrane region" description="Helical" evidence="1">
    <location>
        <begin position="87"/>
        <end position="106"/>
    </location>
</feature>
<accession>A0A1M7Z534</accession>
<organism evidence="2 3">
    <name type="scientific">Algoriphagus zhangzhouensis</name>
    <dbReference type="NCBI Taxonomy" id="1073327"/>
    <lineage>
        <taxon>Bacteria</taxon>
        <taxon>Pseudomonadati</taxon>
        <taxon>Bacteroidota</taxon>
        <taxon>Cytophagia</taxon>
        <taxon>Cytophagales</taxon>
        <taxon>Cyclobacteriaceae</taxon>
        <taxon>Algoriphagus</taxon>
    </lineage>
</organism>
<gene>
    <name evidence="2" type="ORF">SAMN04488108_0431</name>
</gene>
<dbReference type="Pfam" id="PF06170">
    <property type="entry name" value="DUF983"/>
    <property type="match status" value="1"/>
</dbReference>
<keyword evidence="1" id="KW-0812">Transmembrane</keyword>
<evidence type="ECO:0000256" key="1">
    <source>
        <dbReference type="SAM" id="Phobius"/>
    </source>
</evidence>
<sequence length="130" mass="15029">MKAIQLPSLILQGKCPKCHQGNMFQSQNPFHPKKGYQMVKNCPHCQQATEPEPGFYFGAMFISYAINTAFFIIVWTALTFIYPNYSLTVLLSLLALTVILMLPLTFRLSRTIWIYIFVKYKPEIELENQS</sequence>
<dbReference type="AlphaFoldDB" id="A0A1M7Z534"/>
<protein>
    <recommendedName>
        <fullName evidence="4">DUF983 domain-containing protein</fullName>
    </recommendedName>
</protein>
<dbReference type="Proteomes" id="UP000184609">
    <property type="component" value="Unassembled WGS sequence"/>
</dbReference>
<dbReference type="STRING" id="1073327.SAMN04488108_0431"/>
<evidence type="ECO:0000313" key="2">
    <source>
        <dbReference type="EMBL" id="SHO59890.1"/>
    </source>
</evidence>
<keyword evidence="1" id="KW-1133">Transmembrane helix</keyword>
<name>A0A1M7Z534_9BACT</name>
<dbReference type="EMBL" id="FRXN01000001">
    <property type="protein sequence ID" value="SHO59890.1"/>
    <property type="molecule type" value="Genomic_DNA"/>
</dbReference>
<dbReference type="RefSeq" id="WP_073570099.1">
    <property type="nucleotide sequence ID" value="NZ_FRXN01000001.1"/>
</dbReference>
<proteinExistence type="predicted"/>
<dbReference type="OrthoDB" id="9790326at2"/>
<evidence type="ECO:0008006" key="4">
    <source>
        <dbReference type="Google" id="ProtNLM"/>
    </source>
</evidence>
<feature type="transmembrane region" description="Helical" evidence="1">
    <location>
        <begin position="55"/>
        <end position="81"/>
    </location>
</feature>
<keyword evidence="1" id="KW-0472">Membrane</keyword>